<evidence type="ECO:0000256" key="3">
    <source>
        <dbReference type="ARBA" id="ARBA00022694"/>
    </source>
</evidence>
<dbReference type="STRING" id="559298.A0A179UPZ5"/>
<dbReference type="GO" id="GO:0008033">
    <property type="term" value="P:tRNA processing"/>
    <property type="evidence" value="ECO:0007669"/>
    <property type="project" value="UniProtKB-KW"/>
</dbReference>
<keyword evidence="5" id="KW-0067">ATP-binding</keyword>
<reference evidence="10" key="1">
    <citation type="journal article" date="2015" name="PLoS Genet.">
        <title>The dynamic genome and transcriptome of the human fungal pathogen Blastomyces and close relative Emmonsia.</title>
        <authorList>
            <person name="Munoz J.F."/>
            <person name="Gauthier G.M."/>
            <person name="Desjardins C.A."/>
            <person name="Gallo J.E."/>
            <person name="Holder J."/>
            <person name="Sullivan T.D."/>
            <person name="Marty A.J."/>
            <person name="Carmen J.C."/>
            <person name="Chen Z."/>
            <person name="Ding L."/>
            <person name="Gujja S."/>
            <person name="Magrini V."/>
            <person name="Misas E."/>
            <person name="Mitreva M."/>
            <person name="Priest M."/>
            <person name="Saif S."/>
            <person name="Whiston E.A."/>
            <person name="Young S."/>
            <person name="Zeng Q."/>
            <person name="Goldman W.E."/>
            <person name="Mardis E.R."/>
            <person name="Taylor J.W."/>
            <person name="McEwen J.G."/>
            <person name="Clay O.K."/>
            <person name="Klein B.S."/>
            <person name="Cuomo C.A."/>
        </authorList>
    </citation>
    <scope>NUCLEOTIDE SEQUENCE [LARGE SCALE GENOMIC DNA]</scope>
    <source>
        <strain evidence="10">SLH14081</strain>
    </source>
</reference>
<dbReference type="Proteomes" id="UP000002038">
    <property type="component" value="Unassembled WGS sequence"/>
</dbReference>
<dbReference type="HAMAP" id="MF_01161">
    <property type="entry name" value="tRNA_Ile_lys_synt"/>
    <property type="match status" value="1"/>
</dbReference>
<dbReference type="PANTHER" id="PTHR43033">
    <property type="entry name" value="TRNA(ILE)-LYSIDINE SYNTHASE-RELATED"/>
    <property type="match status" value="1"/>
</dbReference>
<evidence type="ECO:0000313" key="9">
    <source>
        <dbReference type="EMBL" id="OAT08452.1"/>
    </source>
</evidence>
<proteinExistence type="inferred from homology"/>
<keyword evidence="2" id="KW-0436">Ligase</keyword>
<dbReference type="KEGG" id="bgh:BDBG_04397"/>
<gene>
    <name evidence="9" type="ORF">BDBG_04397</name>
</gene>
<dbReference type="EMBL" id="GG657454">
    <property type="protein sequence ID" value="OAT08452.1"/>
    <property type="molecule type" value="Genomic_DNA"/>
</dbReference>
<evidence type="ECO:0000256" key="6">
    <source>
        <dbReference type="ARBA" id="ARBA00048539"/>
    </source>
</evidence>
<dbReference type="VEuPathDB" id="FungiDB:BDBG_04397"/>
<dbReference type="Pfam" id="PF01171">
    <property type="entry name" value="ATP_bind_3"/>
    <property type="match status" value="1"/>
</dbReference>
<accession>A0A179UPZ5</accession>
<dbReference type="GO" id="GO:0005524">
    <property type="term" value="F:ATP binding"/>
    <property type="evidence" value="ECO:0007669"/>
    <property type="project" value="UniProtKB-KW"/>
</dbReference>
<evidence type="ECO:0000256" key="1">
    <source>
        <dbReference type="ARBA" id="ARBA00013267"/>
    </source>
</evidence>
<dbReference type="EC" id="6.3.4.19" evidence="1"/>
<keyword evidence="4" id="KW-0547">Nucleotide-binding</keyword>
<name>A0A179UPZ5_BLAGS</name>
<evidence type="ECO:0000256" key="5">
    <source>
        <dbReference type="ARBA" id="ARBA00022840"/>
    </source>
</evidence>
<dbReference type="InterPro" id="IPR012795">
    <property type="entry name" value="tRNA_Ile_lys_synt_N"/>
</dbReference>
<evidence type="ECO:0000259" key="8">
    <source>
        <dbReference type="Pfam" id="PF01171"/>
    </source>
</evidence>
<dbReference type="OrthoDB" id="434144at2759"/>
<dbReference type="InterPro" id="IPR014729">
    <property type="entry name" value="Rossmann-like_a/b/a_fold"/>
</dbReference>
<keyword evidence="3" id="KW-0819">tRNA processing</keyword>
<dbReference type="Gene3D" id="3.40.50.620">
    <property type="entry name" value="HUPs"/>
    <property type="match status" value="1"/>
</dbReference>
<protein>
    <recommendedName>
        <fullName evidence="1">tRNA(Ile)-lysidine synthetase</fullName>
        <ecNumber evidence="1">6.3.4.19</ecNumber>
    </recommendedName>
</protein>
<dbReference type="SUPFAM" id="SSF52402">
    <property type="entry name" value="Adenine nucleotide alpha hydrolases-like"/>
    <property type="match status" value="1"/>
</dbReference>
<dbReference type="InterPro" id="IPR011063">
    <property type="entry name" value="TilS/TtcA_N"/>
</dbReference>
<organism evidence="9 10">
    <name type="scientific">Blastomyces gilchristii (strain SLH14081)</name>
    <name type="common">Blastomyces dermatitidis</name>
    <dbReference type="NCBI Taxonomy" id="559298"/>
    <lineage>
        <taxon>Eukaryota</taxon>
        <taxon>Fungi</taxon>
        <taxon>Dikarya</taxon>
        <taxon>Ascomycota</taxon>
        <taxon>Pezizomycotina</taxon>
        <taxon>Eurotiomycetes</taxon>
        <taxon>Eurotiomycetidae</taxon>
        <taxon>Onygenales</taxon>
        <taxon>Ajellomycetaceae</taxon>
        <taxon>Blastomyces</taxon>
    </lineage>
</organism>
<dbReference type="InterPro" id="IPR012094">
    <property type="entry name" value="tRNA_Ile_lys_synt"/>
</dbReference>
<dbReference type="GeneID" id="8509753"/>
<keyword evidence="10" id="KW-1185">Reference proteome</keyword>
<dbReference type="PANTHER" id="PTHR43033:SF1">
    <property type="entry name" value="TRNA(ILE)-LYSIDINE SYNTHASE-RELATED"/>
    <property type="match status" value="1"/>
</dbReference>
<dbReference type="GO" id="GO:0032267">
    <property type="term" value="F:tRNA(Ile)-lysidine synthase activity"/>
    <property type="evidence" value="ECO:0007669"/>
    <property type="project" value="UniProtKB-EC"/>
</dbReference>
<feature type="domain" description="tRNA(Ile)-lysidine/2-thiocytidine synthase N-terminal" evidence="8">
    <location>
        <begin position="42"/>
        <end position="181"/>
    </location>
</feature>
<dbReference type="RefSeq" id="XP_002625528.1">
    <property type="nucleotide sequence ID" value="XM_002625482.2"/>
</dbReference>
<evidence type="ECO:0000256" key="7">
    <source>
        <dbReference type="SAM" id="MobiDB-lite"/>
    </source>
</evidence>
<dbReference type="CDD" id="cd01992">
    <property type="entry name" value="TilS_N"/>
    <property type="match status" value="1"/>
</dbReference>
<dbReference type="AlphaFoldDB" id="A0A179UPZ5"/>
<evidence type="ECO:0000313" key="10">
    <source>
        <dbReference type="Proteomes" id="UP000002038"/>
    </source>
</evidence>
<feature type="region of interest" description="Disordered" evidence="7">
    <location>
        <begin position="212"/>
        <end position="233"/>
    </location>
</feature>
<dbReference type="NCBIfam" id="TIGR02432">
    <property type="entry name" value="lysidine_TilS_N"/>
    <property type="match status" value="1"/>
</dbReference>
<evidence type="ECO:0000256" key="4">
    <source>
        <dbReference type="ARBA" id="ARBA00022741"/>
    </source>
</evidence>
<evidence type="ECO:0000256" key="2">
    <source>
        <dbReference type="ARBA" id="ARBA00022598"/>
    </source>
</evidence>
<sequence length="688" mass="77559">MALRALRPESSSPISPKEFCEAVTNLWERWRGVSTPSVPSRIGLAVSGGPDSMALAFLCKQLISERLIPDLKVKPFIVDHLAREGSTEEAHKVADWLKDLGFDPSILTLSWPGGAHPSSFTDFETVARKLRYQILGKACRDYNSRALFLGHHLDDNIETVLSRVARGQRQATGLKGVASVGHIPECHSIYGVAESGSSVWLVDGQRRVKSAGARDRYGRSSKRLQPDRYSATGPSHHFREDLILPIAEGGIYLFRPLNSFPKSRLTSTCLQNNIQFVNDRTNFDPTLTSRNTVRHLLSNGTLPRALQAPSILQLIENSQRISDELMEETNAFLEKVRVLKLDLRTGSLVIDFPGPRVMEDIGMSQGVSIRSSPPKLQRILAMVLRRLVDIISPAPKSDIPLEKFTMALQIVFPTLKSASGETSASSRQDIFTVGGVKFEPVTPSRQWAGAKVVPLKSFVPRKQNDGYGSNTWLLTRPPYSRRVSKPVSTFDLQIPKLPIAEYDTDNSRWSPWQLWDNRHWIRVRAEPANLKHPAEKDSFEYNGMNIPVVVRPMDGPDLADVRRRLAKYALFLFENHSDAMKSDVPSFPTLKARQELDELLQYHAPDDLRYTIPVIAEATGQKRVLAFPSFGFRMPVTFTRRMGNNNTRRDHWTLNWQINYKHIDLDLLNLVSRDLDREISRGAPFSET</sequence>
<comment type="catalytic activity">
    <reaction evidence="6">
        <text>cytidine(34) in tRNA(Ile2) + L-lysine + ATP = lysidine(34) in tRNA(Ile2) + AMP + diphosphate + H(+)</text>
        <dbReference type="Rhea" id="RHEA:43744"/>
        <dbReference type="Rhea" id="RHEA-COMP:10625"/>
        <dbReference type="Rhea" id="RHEA-COMP:10670"/>
        <dbReference type="ChEBI" id="CHEBI:15378"/>
        <dbReference type="ChEBI" id="CHEBI:30616"/>
        <dbReference type="ChEBI" id="CHEBI:32551"/>
        <dbReference type="ChEBI" id="CHEBI:33019"/>
        <dbReference type="ChEBI" id="CHEBI:82748"/>
        <dbReference type="ChEBI" id="CHEBI:83665"/>
        <dbReference type="ChEBI" id="CHEBI:456215"/>
        <dbReference type="EC" id="6.3.4.19"/>
    </reaction>
</comment>